<proteinExistence type="predicted"/>
<dbReference type="eggNOG" id="ENOG502QPWA">
    <property type="taxonomic scope" value="Eukaryota"/>
</dbReference>
<dbReference type="OrthoDB" id="759501at2759"/>
<accession>A0A1U7Z5X7</accession>
<name>A0A1U7Z5X7_NELNU</name>
<dbReference type="STRING" id="4432.A0A1U7Z5X7"/>
<sequence length="311" mass="35819">MQMEALYSKLYDKYTNMKRKRESEMEQLNHEQEEKFMNYVSAAEELIDHLRKENERLRLQLSDLKDEVKSIRLSKERQYVEYQKLLMEENNKNKDLAEEVERLHNMPREQLCCITEGGNNDIAQIRSFQDPQVGPSDLSDQSTIKMPQKHSRHVGTQTEVRFVPHASVQDEHDEVRELERDSHLCDNGAPRNILLPECCRRDVAGLGGSNTGAANCLFQALVECLVGMKFSAIIQTEGLSVSALHQSSGYSFSLTWVNKPAGEDAELLYRVASLGTFERVAPEWMREVMMFSTSMCPIFFERVSRVIKLHP</sequence>
<dbReference type="RefSeq" id="XP_010246250.1">
    <property type="nucleotide sequence ID" value="XM_010247948.2"/>
</dbReference>
<dbReference type="KEGG" id="nnu:104589587"/>
<protein>
    <submittedName>
        <fullName evidence="4 5">Uncharacterized protein LOC104589587 isoform X1</fullName>
    </submittedName>
</protein>
<feature type="coiled-coil region" evidence="1">
    <location>
        <begin position="11"/>
        <end position="106"/>
    </location>
</feature>
<evidence type="ECO:0000259" key="2">
    <source>
        <dbReference type="Pfam" id="PF25091"/>
    </source>
</evidence>
<dbReference type="RefSeq" id="XP_010246251.1">
    <property type="nucleotide sequence ID" value="XM_010247949.2"/>
</dbReference>
<gene>
    <name evidence="4 5" type="primary">LOC104589587</name>
</gene>
<evidence type="ECO:0000313" key="4">
    <source>
        <dbReference type="RefSeq" id="XP_010246250.1"/>
    </source>
</evidence>
<feature type="domain" description="DUF7806" evidence="2">
    <location>
        <begin position="214"/>
        <end position="308"/>
    </location>
</feature>
<keyword evidence="1" id="KW-0175">Coiled coil</keyword>
<evidence type="ECO:0000256" key="1">
    <source>
        <dbReference type="SAM" id="Coils"/>
    </source>
</evidence>
<dbReference type="Proteomes" id="UP000189703">
    <property type="component" value="Unplaced"/>
</dbReference>
<reference evidence="4 5" key="1">
    <citation type="submission" date="2025-04" db="UniProtKB">
        <authorList>
            <consortium name="RefSeq"/>
        </authorList>
    </citation>
    <scope>IDENTIFICATION</scope>
</reference>
<dbReference type="PANTHER" id="PTHR35489:SF2">
    <property type="entry name" value="TITAN9"/>
    <property type="match status" value="1"/>
</dbReference>
<dbReference type="AlphaFoldDB" id="A0A1U7Z5X7"/>
<evidence type="ECO:0000313" key="5">
    <source>
        <dbReference type="RefSeq" id="XP_010246251.1"/>
    </source>
</evidence>
<evidence type="ECO:0000313" key="3">
    <source>
        <dbReference type="Proteomes" id="UP000189703"/>
    </source>
</evidence>
<dbReference type="Pfam" id="PF25091">
    <property type="entry name" value="DUF7806"/>
    <property type="match status" value="1"/>
</dbReference>
<dbReference type="OMA" id="WMREDLM"/>
<organism evidence="3 5">
    <name type="scientific">Nelumbo nucifera</name>
    <name type="common">Sacred lotus</name>
    <dbReference type="NCBI Taxonomy" id="4432"/>
    <lineage>
        <taxon>Eukaryota</taxon>
        <taxon>Viridiplantae</taxon>
        <taxon>Streptophyta</taxon>
        <taxon>Embryophyta</taxon>
        <taxon>Tracheophyta</taxon>
        <taxon>Spermatophyta</taxon>
        <taxon>Magnoliopsida</taxon>
        <taxon>Proteales</taxon>
        <taxon>Nelumbonaceae</taxon>
        <taxon>Nelumbo</taxon>
    </lineage>
</organism>
<dbReference type="GO" id="GO:0003006">
    <property type="term" value="P:developmental process involved in reproduction"/>
    <property type="evidence" value="ECO:0000318"/>
    <property type="project" value="GO_Central"/>
</dbReference>
<dbReference type="PANTHER" id="PTHR35489">
    <property type="entry name" value="TITAN9"/>
    <property type="match status" value="1"/>
</dbReference>
<dbReference type="GeneID" id="104589587"/>
<keyword evidence="3" id="KW-1185">Reference proteome</keyword>
<dbReference type="InterPro" id="IPR056708">
    <property type="entry name" value="DUF7806"/>
</dbReference>